<dbReference type="SUPFAM" id="SSF54909">
    <property type="entry name" value="Dimeric alpha+beta barrel"/>
    <property type="match status" value="1"/>
</dbReference>
<evidence type="ECO:0000313" key="2">
    <source>
        <dbReference type="EMBL" id="TKD72541.1"/>
    </source>
</evidence>
<feature type="domain" description="DUF4937" evidence="1">
    <location>
        <begin position="21"/>
        <end position="106"/>
    </location>
</feature>
<evidence type="ECO:0000313" key="3">
    <source>
        <dbReference type="Proteomes" id="UP000310541"/>
    </source>
</evidence>
<dbReference type="Proteomes" id="UP000310541">
    <property type="component" value="Unassembled WGS sequence"/>
</dbReference>
<gene>
    <name evidence="2" type="ORF">FBF83_07130</name>
</gene>
<comment type="caution">
    <text evidence="2">The sequence shown here is derived from an EMBL/GenBank/DDBJ whole genome shotgun (WGS) entry which is preliminary data.</text>
</comment>
<dbReference type="AlphaFoldDB" id="A0A4U1MP94"/>
<dbReference type="InterPro" id="IPR032555">
    <property type="entry name" value="DUF4937"/>
</dbReference>
<dbReference type="EMBL" id="SWFM01000001">
    <property type="protein sequence ID" value="TKD72541.1"/>
    <property type="molecule type" value="Genomic_DNA"/>
</dbReference>
<dbReference type="Pfam" id="PF16291">
    <property type="entry name" value="DUF4937"/>
    <property type="match status" value="1"/>
</dbReference>
<reference evidence="2 3" key="1">
    <citation type="submission" date="2019-04" db="EMBL/GenBank/DDBJ databases">
        <title>Genome sequence of Bacillus hwajinpoensis strain Y2.</title>
        <authorList>
            <person name="Fair J.L."/>
            <person name="Maclea K.S."/>
        </authorList>
    </citation>
    <scope>NUCLEOTIDE SEQUENCE [LARGE SCALE GENOMIC DNA]</scope>
    <source>
        <strain evidence="2 3">Y2</strain>
    </source>
</reference>
<protein>
    <submittedName>
        <fullName evidence="2">DUF4937 domain-containing protein</fullName>
    </submittedName>
</protein>
<evidence type="ECO:0000259" key="1">
    <source>
        <dbReference type="Pfam" id="PF16291"/>
    </source>
</evidence>
<sequence>MTIQQIAFDILKFKGIQQAMLIKNVICEVKEGHASSFSSGQERWKELKHCNGFIAQFGGWSQNKRTATIIGFWLNRSSYNEFMKKYHDVIYEKTGQSGTFDSIHVVLEENEVEKINKVTSEWLRNQFSTFCEKWTITRDQNEGRVQ</sequence>
<proteinExistence type="predicted"/>
<name>A0A4U1MP94_9BACL</name>
<dbReference type="OrthoDB" id="2627153at2"/>
<organism evidence="2 3">
    <name type="scientific">Guptibacillus hwajinpoensis</name>
    <dbReference type="NCBI Taxonomy" id="208199"/>
    <lineage>
        <taxon>Bacteria</taxon>
        <taxon>Bacillati</taxon>
        <taxon>Bacillota</taxon>
        <taxon>Bacilli</taxon>
        <taxon>Bacillales</taxon>
        <taxon>Guptibacillaceae</taxon>
        <taxon>Guptibacillus</taxon>
    </lineage>
</organism>
<accession>A0A4U1MP94</accession>
<dbReference type="InterPro" id="IPR011008">
    <property type="entry name" value="Dimeric_a/b-barrel"/>
</dbReference>